<dbReference type="RefSeq" id="WP_043121913.1">
    <property type="nucleotide sequence ID" value="NZ_JTDL01000089.1"/>
</dbReference>
<evidence type="ECO:0000259" key="3">
    <source>
        <dbReference type="PROSITE" id="PS50977"/>
    </source>
</evidence>
<gene>
    <name evidence="4" type="ORF">LK10_07695</name>
</gene>
<feature type="domain" description="HTH tetR-type" evidence="3">
    <location>
        <begin position="21"/>
        <end position="80"/>
    </location>
</feature>
<evidence type="ECO:0000256" key="1">
    <source>
        <dbReference type="ARBA" id="ARBA00023125"/>
    </source>
</evidence>
<organism evidence="4 5">
    <name type="scientific">Sinomonas humi</name>
    <dbReference type="NCBI Taxonomy" id="1338436"/>
    <lineage>
        <taxon>Bacteria</taxon>
        <taxon>Bacillati</taxon>
        <taxon>Actinomycetota</taxon>
        <taxon>Actinomycetes</taxon>
        <taxon>Micrococcales</taxon>
        <taxon>Micrococcaceae</taxon>
        <taxon>Sinomonas</taxon>
    </lineage>
</organism>
<dbReference type="EMBL" id="JTDL01000089">
    <property type="protein sequence ID" value="KHL03930.1"/>
    <property type="molecule type" value="Genomic_DNA"/>
</dbReference>
<dbReference type="SUPFAM" id="SSF46689">
    <property type="entry name" value="Homeodomain-like"/>
    <property type="match status" value="1"/>
</dbReference>
<dbReference type="STRING" id="1338436.LK10_07695"/>
<proteinExistence type="predicted"/>
<evidence type="ECO:0000313" key="5">
    <source>
        <dbReference type="Proteomes" id="UP000030982"/>
    </source>
</evidence>
<dbReference type="InterPro" id="IPR001647">
    <property type="entry name" value="HTH_TetR"/>
</dbReference>
<keyword evidence="5" id="KW-1185">Reference proteome</keyword>
<sequence>MLELPKDLVSMEAPPTTPRLAERYRRLLDAAAEFARLEYPQVEVSAVATRAGVSLSTAYRYFPSTAHLLLALHRRQLLELRERVESRARNARGRGIEERSRQLAGAAIELLQMRLSQPAVNSCLDELVVPADHELARMIGEVDELSWSVLGRLGGGAPRGKSIVLMVSGLVSAIRTGRLLPYEAEQQLKEACALLESRPSAARLA</sequence>
<dbReference type="Proteomes" id="UP000030982">
    <property type="component" value="Unassembled WGS sequence"/>
</dbReference>
<comment type="caution">
    <text evidence="4">The sequence shown here is derived from an EMBL/GenBank/DDBJ whole genome shotgun (WGS) entry which is preliminary data.</text>
</comment>
<dbReference type="GO" id="GO:0003677">
    <property type="term" value="F:DNA binding"/>
    <property type="evidence" value="ECO:0007669"/>
    <property type="project" value="UniProtKB-UniRule"/>
</dbReference>
<protein>
    <recommendedName>
        <fullName evidence="3">HTH tetR-type domain-containing protein</fullName>
    </recommendedName>
</protein>
<reference evidence="4 5" key="1">
    <citation type="submission" date="2014-09" db="EMBL/GenBank/DDBJ databases">
        <title>Genome sequence of Sinomonas sp. MUSC 117.</title>
        <authorList>
            <person name="Lee L.-H."/>
        </authorList>
    </citation>
    <scope>NUCLEOTIDE SEQUENCE [LARGE SCALE GENOMIC DNA]</scope>
    <source>
        <strain evidence="4 5">MUSC 117</strain>
    </source>
</reference>
<dbReference type="AlphaFoldDB" id="A0A0B2AJX5"/>
<feature type="DNA-binding region" description="H-T-H motif" evidence="2">
    <location>
        <begin position="43"/>
        <end position="62"/>
    </location>
</feature>
<dbReference type="Pfam" id="PF00440">
    <property type="entry name" value="TetR_N"/>
    <property type="match status" value="1"/>
</dbReference>
<keyword evidence="1 2" id="KW-0238">DNA-binding</keyword>
<evidence type="ECO:0000256" key="2">
    <source>
        <dbReference type="PROSITE-ProRule" id="PRU00335"/>
    </source>
</evidence>
<dbReference type="Gene3D" id="1.10.357.10">
    <property type="entry name" value="Tetracycline Repressor, domain 2"/>
    <property type="match status" value="1"/>
</dbReference>
<accession>A0A0B2AJX5</accession>
<dbReference type="InterPro" id="IPR009057">
    <property type="entry name" value="Homeodomain-like_sf"/>
</dbReference>
<name>A0A0B2AJX5_9MICC</name>
<dbReference type="PROSITE" id="PS50977">
    <property type="entry name" value="HTH_TETR_2"/>
    <property type="match status" value="1"/>
</dbReference>
<evidence type="ECO:0000313" key="4">
    <source>
        <dbReference type="EMBL" id="KHL03930.1"/>
    </source>
</evidence>